<dbReference type="GO" id="GO:0006915">
    <property type="term" value="P:apoptotic process"/>
    <property type="evidence" value="ECO:0007669"/>
    <property type="project" value="UniProtKB-KW"/>
</dbReference>
<dbReference type="CDD" id="cd00045">
    <property type="entry name" value="DED"/>
    <property type="match status" value="1"/>
</dbReference>
<dbReference type="EMBL" id="BLXT01005858">
    <property type="protein sequence ID" value="GFO26775.1"/>
    <property type="molecule type" value="Genomic_DNA"/>
</dbReference>
<proteinExistence type="predicted"/>
<protein>
    <submittedName>
        <fullName evidence="3">Poly [ADP-ribose] polymerase</fullName>
    </submittedName>
</protein>
<accession>A0AAV4C5S7</accession>
<feature type="domain" description="DED" evidence="2">
    <location>
        <begin position="31"/>
        <end position="111"/>
    </location>
</feature>
<dbReference type="PROSITE" id="PS50168">
    <property type="entry name" value="DED"/>
    <property type="match status" value="1"/>
</dbReference>
<dbReference type="GO" id="GO:0042981">
    <property type="term" value="P:regulation of apoptotic process"/>
    <property type="evidence" value="ECO:0007669"/>
    <property type="project" value="InterPro"/>
</dbReference>
<gene>
    <name evidence="3" type="ORF">PoB_005328000</name>
</gene>
<evidence type="ECO:0000313" key="3">
    <source>
        <dbReference type="EMBL" id="GFO26775.1"/>
    </source>
</evidence>
<sequence>MQTRRKTICGETMAAPKNILFHEFVQKGDWEFNAMLLKIAMKLDQEDVRRLKFLLSGPNGVSTREMERLTTAEEFFMCLKQRMMLTRDNLLVLQAFLTHLQRKDLREITEDYGRKIGNTLFFYEPPHQPGQAGLHEAWTFTLDIKGHRHAQDLNDRS</sequence>
<evidence type="ECO:0000259" key="2">
    <source>
        <dbReference type="PROSITE" id="PS50168"/>
    </source>
</evidence>
<evidence type="ECO:0000313" key="4">
    <source>
        <dbReference type="Proteomes" id="UP000735302"/>
    </source>
</evidence>
<dbReference type="SUPFAM" id="SSF47986">
    <property type="entry name" value="DEATH domain"/>
    <property type="match status" value="1"/>
</dbReference>
<dbReference type="AlphaFoldDB" id="A0AAV4C5S7"/>
<organism evidence="3 4">
    <name type="scientific">Plakobranchus ocellatus</name>
    <dbReference type="NCBI Taxonomy" id="259542"/>
    <lineage>
        <taxon>Eukaryota</taxon>
        <taxon>Metazoa</taxon>
        <taxon>Spiralia</taxon>
        <taxon>Lophotrochozoa</taxon>
        <taxon>Mollusca</taxon>
        <taxon>Gastropoda</taxon>
        <taxon>Heterobranchia</taxon>
        <taxon>Euthyneura</taxon>
        <taxon>Panpulmonata</taxon>
        <taxon>Sacoglossa</taxon>
        <taxon>Placobranchoidea</taxon>
        <taxon>Plakobranchidae</taxon>
        <taxon>Plakobranchus</taxon>
    </lineage>
</organism>
<evidence type="ECO:0000256" key="1">
    <source>
        <dbReference type="ARBA" id="ARBA00022703"/>
    </source>
</evidence>
<dbReference type="PANTHER" id="PTHR48169">
    <property type="entry name" value="DED DOMAIN-CONTAINING PROTEIN"/>
    <property type="match status" value="1"/>
</dbReference>
<name>A0AAV4C5S7_9GAST</name>
<dbReference type="InterPro" id="IPR011029">
    <property type="entry name" value="DEATH-like_dom_sf"/>
</dbReference>
<dbReference type="SMART" id="SM00031">
    <property type="entry name" value="DED"/>
    <property type="match status" value="1"/>
</dbReference>
<reference evidence="3 4" key="1">
    <citation type="journal article" date="2021" name="Elife">
        <title>Chloroplast acquisition without the gene transfer in kleptoplastic sea slugs, Plakobranchus ocellatus.</title>
        <authorList>
            <person name="Maeda T."/>
            <person name="Takahashi S."/>
            <person name="Yoshida T."/>
            <person name="Shimamura S."/>
            <person name="Takaki Y."/>
            <person name="Nagai Y."/>
            <person name="Toyoda A."/>
            <person name="Suzuki Y."/>
            <person name="Arimoto A."/>
            <person name="Ishii H."/>
            <person name="Satoh N."/>
            <person name="Nishiyama T."/>
            <person name="Hasebe M."/>
            <person name="Maruyama T."/>
            <person name="Minagawa J."/>
            <person name="Obokata J."/>
            <person name="Shigenobu S."/>
        </authorList>
    </citation>
    <scope>NUCLEOTIDE SEQUENCE [LARGE SCALE GENOMIC DNA]</scope>
</reference>
<dbReference type="PANTHER" id="PTHR48169:SF7">
    <property type="entry name" value="CASPASE 10"/>
    <property type="match status" value="1"/>
</dbReference>
<dbReference type="Pfam" id="PF01335">
    <property type="entry name" value="DED"/>
    <property type="match status" value="1"/>
</dbReference>
<dbReference type="Gene3D" id="1.10.533.10">
    <property type="entry name" value="Death Domain, Fas"/>
    <property type="match status" value="1"/>
</dbReference>
<keyword evidence="4" id="KW-1185">Reference proteome</keyword>
<comment type="caution">
    <text evidence="3">The sequence shown here is derived from an EMBL/GenBank/DDBJ whole genome shotgun (WGS) entry which is preliminary data.</text>
</comment>
<dbReference type="Proteomes" id="UP000735302">
    <property type="component" value="Unassembled WGS sequence"/>
</dbReference>
<keyword evidence="1" id="KW-0053">Apoptosis</keyword>
<dbReference type="InterPro" id="IPR001875">
    <property type="entry name" value="DED_dom"/>
</dbReference>